<keyword evidence="3" id="KW-0804">Transcription</keyword>
<comment type="caution">
    <text evidence="5">The sequence shown here is derived from an EMBL/GenBank/DDBJ whole genome shotgun (WGS) entry which is preliminary data.</text>
</comment>
<dbReference type="CDD" id="cd01392">
    <property type="entry name" value="HTH_LacI"/>
    <property type="match status" value="1"/>
</dbReference>
<evidence type="ECO:0000259" key="4">
    <source>
        <dbReference type="PROSITE" id="PS50932"/>
    </source>
</evidence>
<dbReference type="PANTHER" id="PTHR30146:SF144">
    <property type="entry name" value="LACI-FAMILY TRANSCRIPTION REGULATOR"/>
    <property type="match status" value="1"/>
</dbReference>
<dbReference type="Gene3D" id="3.40.50.2300">
    <property type="match status" value="2"/>
</dbReference>
<accession>A0A7X2ZWV9</accession>
<proteinExistence type="predicted"/>
<dbReference type="AlphaFoldDB" id="A0A7X2ZWV9"/>
<reference evidence="5 6" key="1">
    <citation type="journal article" date="2019" name="Mar. Drugs">
        <title>Comparative Genomics and CAZyme Genome Repertoires of Marine Zobellia amurskyensis KMM 3526(T) and Zobellia laminariae KMM 3676(T).</title>
        <authorList>
            <person name="Chernysheva N."/>
            <person name="Bystritskaya E."/>
            <person name="Stenkova A."/>
            <person name="Golovkin I."/>
            <person name="Nedashkovskaya O."/>
            <person name="Isaeva M."/>
        </authorList>
    </citation>
    <scope>NUCLEOTIDE SEQUENCE [LARGE SCALE GENOMIC DNA]</scope>
    <source>
        <strain evidence="5 6">KMM 3526</strain>
    </source>
</reference>
<dbReference type="GO" id="GO:0003700">
    <property type="term" value="F:DNA-binding transcription factor activity"/>
    <property type="evidence" value="ECO:0007669"/>
    <property type="project" value="TreeGrafter"/>
</dbReference>
<dbReference type="PROSITE" id="PS50932">
    <property type="entry name" value="HTH_LACI_2"/>
    <property type="match status" value="1"/>
</dbReference>
<dbReference type="GO" id="GO:0000976">
    <property type="term" value="F:transcription cis-regulatory region binding"/>
    <property type="evidence" value="ECO:0007669"/>
    <property type="project" value="TreeGrafter"/>
</dbReference>
<evidence type="ECO:0000313" key="5">
    <source>
        <dbReference type="EMBL" id="MUH37852.1"/>
    </source>
</evidence>
<dbReference type="SMART" id="SM00354">
    <property type="entry name" value="HTH_LACI"/>
    <property type="match status" value="1"/>
</dbReference>
<dbReference type="SUPFAM" id="SSF47413">
    <property type="entry name" value="lambda repressor-like DNA-binding domains"/>
    <property type="match status" value="1"/>
</dbReference>
<dbReference type="OrthoDB" id="628703at2"/>
<evidence type="ECO:0000256" key="2">
    <source>
        <dbReference type="ARBA" id="ARBA00023125"/>
    </source>
</evidence>
<evidence type="ECO:0000313" key="6">
    <source>
        <dbReference type="Proteomes" id="UP000540519"/>
    </source>
</evidence>
<dbReference type="PROSITE" id="PS00356">
    <property type="entry name" value="HTH_LACI_1"/>
    <property type="match status" value="1"/>
</dbReference>
<gene>
    <name evidence="5" type="ORF">D9O36_18520</name>
</gene>
<dbReference type="Pfam" id="PF13407">
    <property type="entry name" value="Peripla_BP_4"/>
    <property type="match status" value="1"/>
</dbReference>
<dbReference type="InterPro" id="IPR010982">
    <property type="entry name" value="Lambda_DNA-bd_dom_sf"/>
</dbReference>
<evidence type="ECO:0000256" key="1">
    <source>
        <dbReference type="ARBA" id="ARBA00023015"/>
    </source>
</evidence>
<keyword evidence="6" id="KW-1185">Reference proteome</keyword>
<protein>
    <submittedName>
        <fullName evidence="5">LacI family DNA-binding transcriptional regulator</fullName>
    </submittedName>
</protein>
<name>A0A7X2ZWV9_9FLAO</name>
<keyword evidence="1" id="KW-0805">Transcription regulation</keyword>
<dbReference type="EMBL" id="RCNR01000054">
    <property type="protein sequence ID" value="MUH37852.1"/>
    <property type="molecule type" value="Genomic_DNA"/>
</dbReference>
<keyword evidence="2 5" id="KW-0238">DNA-binding</keyword>
<dbReference type="RefSeq" id="WP_155601044.1">
    <property type="nucleotide sequence ID" value="NZ_RCNR01000054.1"/>
</dbReference>
<sequence length="350" mass="40260">MIKKKNTIKDIARMAGVSKGTVDRVLHKRGKVSKTALAKVEKILKEIDFHPNPIARNLKENKVYKICVLIPDDKIDVYWTPAHEGIYEAQKEFIAFGLVVEKFLYHPHNKQDFYKKSMEAIKVKPDLLLMTPLFEQESFQISQTCKEENIRVALFNNHLNTKTTQSFIGQDLVQSGKIAADLINKILPTKSDIGIIHIDKEPHLLLKEQGFKEYYVNQECSHRILDAKDFNSDNQDRFEHDVKQYISNNPNVAALFITNSKVYMIAEILSKLTKPCVLVGYDLVPKNVSYLKEGGLDFLIHQRPKEQAYLSINYFAEFFLFGKNVPLKNLLPIDIVTAQNVDYYLNQPSN</sequence>
<dbReference type="Gene3D" id="1.10.260.40">
    <property type="entry name" value="lambda repressor-like DNA-binding domains"/>
    <property type="match status" value="1"/>
</dbReference>
<dbReference type="SUPFAM" id="SSF53822">
    <property type="entry name" value="Periplasmic binding protein-like I"/>
    <property type="match status" value="1"/>
</dbReference>
<dbReference type="InterPro" id="IPR025997">
    <property type="entry name" value="SBP_2_dom"/>
</dbReference>
<dbReference type="InterPro" id="IPR000843">
    <property type="entry name" value="HTH_LacI"/>
</dbReference>
<dbReference type="InterPro" id="IPR028082">
    <property type="entry name" value="Peripla_BP_I"/>
</dbReference>
<dbReference type="PANTHER" id="PTHR30146">
    <property type="entry name" value="LACI-RELATED TRANSCRIPTIONAL REPRESSOR"/>
    <property type="match status" value="1"/>
</dbReference>
<evidence type="ECO:0000256" key="3">
    <source>
        <dbReference type="ARBA" id="ARBA00023163"/>
    </source>
</evidence>
<organism evidence="5 6">
    <name type="scientific">Zobellia amurskyensis</name>
    <dbReference type="NCBI Taxonomy" id="248905"/>
    <lineage>
        <taxon>Bacteria</taxon>
        <taxon>Pseudomonadati</taxon>
        <taxon>Bacteroidota</taxon>
        <taxon>Flavobacteriia</taxon>
        <taxon>Flavobacteriales</taxon>
        <taxon>Flavobacteriaceae</taxon>
        <taxon>Zobellia</taxon>
    </lineage>
</organism>
<dbReference type="Proteomes" id="UP000540519">
    <property type="component" value="Unassembled WGS sequence"/>
</dbReference>
<dbReference type="Pfam" id="PF00356">
    <property type="entry name" value="LacI"/>
    <property type="match status" value="1"/>
</dbReference>
<feature type="domain" description="HTH lacI-type" evidence="4">
    <location>
        <begin position="7"/>
        <end position="60"/>
    </location>
</feature>
<dbReference type="PRINTS" id="PR00036">
    <property type="entry name" value="HTHLACI"/>
</dbReference>